<keyword evidence="4" id="KW-0812">Transmembrane</keyword>
<feature type="transmembrane region" description="Helical" evidence="4">
    <location>
        <begin position="437"/>
        <end position="459"/>
    </location>
</feature>
<keyword evidence="3" id="KW-0949">S-adenosyl-L-methionine</keyword>
<dbReference type="SUPFAM" id="SSF53335">
    <property type="entry name" value="S-adenosyl-L-methionine-dependent methyltransferases"/>
    <property type="match status" value="1"/>
</dbReference>
<dbReference type="CDD" id="cd02440">
    <property type="entry name" value="AdoMet_MTases"/>
    <property type="match status" value="1"/>
</dbReference>
<evidence type="ECO:0000259" key="6">
    <source>
        <dbReference type="Pfam" id="PF08100"/>
    </source>
</evidence>
<dbReference type="GO" id="GO:0008171">
    <property type="term" value="F:O-methyltransferase activity"/>
    <property type="evidence" value="ECO:0000318"/>
    <property type="project" value="GO_Central"/>
</dbReference>
<dbReference type="Gene3D" id="1.10.10.10">
    <property type="entry name" value="Winged helix-like DNA-binding domain superfamily/Winged helix DNA-binding domain"/>
    <property type="match status" value="1"/>
</dbReference>
<dbReference type="Proteomes" id="UP000006882">
    <property type="component" value="Chromosome G4"/>
</dbReference>
<feature type="transmembrane region" description="Helical" evidence="4">
    <location>
        <begin position="396"/>
        <end position="416"/>
    </location>
</feature>
<feature type="transmembrane region" description="Helical" evidence="4">
    <location>
        <begin position="499"/>
        <end position="527"/>
    </location>
</feature>
<dbReference type="InterPro" id="IPR001077">
    <property type="entry name" value="COMT_C"/>
</dbReference>
<dbReference type="InterPro" id="IPR016461">
    <property type="entry name" value="COMT-like"/>
</dbReference>
<dbReference type="Pfam" id="PF00891">
    <property type="entry name" value="Methyltransf_2"/>
    <property type="match status" value="1"/>
</dbReference>
<organism evidence="7 8">
    <name type="scientific">Prunus persica</name>
    <name type="common">Peach</name>
    <name type="synonym">Amygdalus persica</name>
    <dbReference type="NCBI Taxonomy" id="3760"/>
    <lineage>
        <taxon>Eukaryota</taxon>
        <taxon>Viridiplantae</taxon>
        <taxon>Streptophyta</taxon>
        <taxon>Embryophyta</taxon>
        <taxon>Tracheophyta</taxon>
        <taxon>Spermatophyta</taxon>
        <taxon>Magnoliopsida</taxon>
        <taxon>eudicotyledons</taxon>
        <taxon>Gunneridae</taxon>
        <taxon>Pentapetalae</taxon>
        <taxon>rosids</taxon>
        <taxon>fabids</taxon>
        <taxon>Rosales</taxon>
        <taxon>Rosaceae</taxon>
        <taxon>Amygdaloideae</taxon>
        <taxon>Amygdaleae</taxon>
        <taxon>Prunus</taxon>
    </lineage>
</organism>
<dbReference type="Gramene" id="ONI10568">
    <property type="protein sequence ID" value="ONI10568"/>
    <property type="gene ID" value="PRUPE_4G054200"/>
</dbReference>
<proteinExistence type="predicted"/>
<dbReference type="SUPFAM" id="SSF46785">
    <property type="entry name" value="Winged helix' DNA-binding domain"/>
    <property type="match status" value="1"/>
</dbReference>
<dbReference type="GO" id="GO:0046983">
    <property type="term" value="F:protein dimerization activity"/>
    <property type="evidence" value="ECO:0007669"/>
    <property type="project" value="InterPro"/>
</dbReference>
<evidence type="ECO:0000256" key="1">
    <source>
        <dbReference type="ARBA" id="ARBA00022603"/>
    </source>
</evidence>
<evidence type="ECO:0000313" key="8">
    <source>
        <dbReference type="Proteomes" id="UP000006882"/>
    </source>
</evidence>
<accession>A0A251PG55</accession>
<keyword evidence="8" id="KW-1185">Reference proteome</keyword>
<dbReference type="PROSITE" id="PS51683">
    <property type="entry name" value="SAM_OMT_II"/>
    <property type="match status" value="1"/>
</dbReference>
<dbReference type="Pfam" id="PF08100">
    <property type="entry name" value="Dimerisation"/>
    <property type="match status" value="1"/>
</dbReference>
<dbReference type="InterPro" id="IPR036388">
    <property type="entry name" value="WH-like_DNA-bd_sf"/>
</dbReference>
<evidence type="ECO:0008006" key="9">
    <source>
        <dbReference type="Google" id="ProtNLM"/>
    </source>
</evidence>
<evidence type="ECO:0000259" key="5">
    <source>
        <dbReference type="Pfam" id="PF00891"/>
    </source>
</evidence>
<feature type="domain" description="O-methyltransferase dimerisation" evidence="6">
    <location>
        <begin position="18"/>
        <end position="112"/>
    </location>
</feature>
<name>A0A251PG55_PRUPE</name>
<dbReference type="GO" id="GO:0032259">
    <property type="term" value="P:methylation"/>
    <property type="evidence" value="ECO:0000318"/>
    <property type="project" value="GO_Central"/>
</dbReference>
<evidence type="ECO:0000313" key="7">
    <source>
        <dbReference type="EMBL" id="ONI10568.1"/>
    </source>
</evidence>
<feature type="domain" description="O-methyltransferase C-terminal" evidence="5">
    <location>
        <begin position="133"/>
        <end position="340"/>
    </location>
</feature>
<dbReference type="EMBL" id="CM007654">
    <property type="protein sequence ID" value="ONI10568.1"/>
    <property type="molecule type" value="Genomic_DNA"/>
</dbReference>
<reference evidence="7 8" key="1">
    <citation type="journal article" date="2013" name="Nat. Genet.">
        <title>The high-quality draft genome of peach (Prunus persica) identifies unique patterns of genetic diversity, domestication and genome evolution.</title>
        <authorList>
            <consortium name="International Peach Genome Initiative"/>
            <person name="Verde I."/>
            <person name="Abbott A.G."/>
            <person name="Scalabrin S."/>
            <person name="Jung S."/>
            <person name="Shu S."/>
            <person name="Marroni F."/>
            <person name="Zhebentyayeva T."/>
            <person name="Dettori M.T."/>
            <person name="Grimwood J."/>
            <person name="Cattonaro F."/>
            <person name="Zuccolo A."/>
            <person name="Rossini L."/>
            <person name="Jenkins J."/>
            <person name="Vendramin E."/>
            <person name="Meisel L.A."/>
            <person name="Decroocq V."/>
            <person name="Sosinski B."/>
            <person name="Prochnik S."/>
            <person name="Mitros T."/>
            <person name="Policriti A."/>
            <person name="Cipriani G."/>
            <person name="Dondini L."/>
            <person name="Ficklin S."/>
            <person name="Goodstein D.M."/>
            <person name="Xuan P."/>
            <person name="Del Fabbro C."/>
            <person name="Aramini V."/>
            <person name="Copetti D."/>
            <person name="Gonzalez S."/>
            <person name="Horner D.S."/>
            <person name="Falchi R."/>
            <person name="Lucas S."/>
            <person name="Mica E."/>
            <person name="Maldonado J."/>
            <person name="Lazzari B."/>
            <person name="Bielenberg D."/>
            <person name="Pirona R."/>
            <person name="Miculan M."/>
            <person name="Barakat A."/>
            <person name="Testolin R."/>
            <person name="Stella A."/>
            <person name="Tartarini S."/>
            <person name="Tonutti P."/>
            <person name="Arus P."/>
            <person name="Orellana A."/>
            <person name="Wells C."/>
            <person name="Main D."/>
            <person name="Vizzotto G."/>
            <person name="Silva H."/>
            <person name="Salamini F."/>
            <person name="Schmutz J."/>
            <person name="Morgante M."/>
            <person name="Rokhsar D.S."/>
        </authorList>
    </citation>
    <scope>NUCLEOTIDE SEQUENCE [LARGE SCALE GENOMIC DNA]</scope>
    <source>
        <strain evidence="8">cv. Nemared</strain>
    </source>
</reference>
<dbReference type="Pfam" id="PF04654">
    <property type="entry name" value="DUF599"/>
    <property type="match status" value="1"/>
</dbReference>
<dbReference type="PANTHER" id="PTHR31168">
    <property type="entry name" value="OS02G0292800 PROTEIN"/>
    <property type="match status" value="1"/>
</dbReference>
<keyword evidence="4" id="KW-0472">Membrane</keyword>
<sequence length="573" mass="64185">MDGDEARDLFQAQSHLYKHIFNFISSMSLKCAVQLGIPDIINSHGQPITLPDLVTALQIHPARTGHVHRLMRLMVRSGFFAIKQVRNNQEEEEEEEEEAYDLTPSSRLLLKDKVPSLSPFVLAMLDPALATPWQFLGNWFRGNELTPFESAHGMGFWEYGDQNPEFNSLFNEAMTSDSGMMNLVIKDCKPIFEGLSSLVDVGGGTGKVARILCEAFPHLKCTVLELPQVVANLTDTENLKFIGGDMFQAIPPADAILLKLTLHALSDEECLKVLKKCREAIPGNGQGKVIIIDIVIDDTKDEHEITEAKLFFDLLMMVVVTGRERSEKDWKNLFLEAGFSNYKLTPIFGLRYLHLPHTTVIGFENNDKRAWVERIMQVDKRDIGTALNVISSNISAATFLCSISLTLSSLIGAWLGSSSSNEVFTSELIYGNVSPSILTIKYITLLTCFLLAFACFVQSARHFVHANYLISTPDSNIPAWYVELAVIRGGDFWSLGLRALYFALTLLLWFFGPIPMFLSSIVMVILLHYMDKNTRPLHDHQLPGRQLVKNVGQRITEVAVNIHQHTEAVEATV</sequence>
<dbReference type="FunFam" id="3.40.50.150:FF:000057">
    <property type="entry name" value="O-methyltransferase ZRP4"/>
    <property type="match status" value="1"/>
</dbReference>
<evidence type="ECO:0000256" key="4">
    <source>
        <dbReference type="SAM" id="Phobius"/>
    </source>
</evidence>
<dbReference type="GO" id="GO:0009717">
    <property type="term" value="P:isoflavonoid biosynthetic process"/>
    <property type="evidence" value="ECO:0007669"/>
    <property type="project" value="UniProtKB-ARBA"/>
</dbReference>
<dbReference type="InterPro" id="IPR012967">
    <property type="entry name" value="COMT_dimerisation"/>
</dbReference>
<gene>
    <name evidence="7" type="ORF">PRUPE_4G054200</name>
</gene>
<dbReference type="GO" id="GO:0008757">
    <property type="term" value="F:S-adenosylmethionine-dependent methyltransferase activity"/>
    <property type="evidence" value="ECO:0000318"/>
    <property type="project" value="GO_Central"/>
</dbReference>
<dbReference type="PANTHER" id="PTHR31168:SF21">
    <property type="entry name" value="EMB|CAB89385.1"/>
    <property type="match status" value="1"/>
</dbReference>
<keyword evidence="4" id="KW-1133">Transmembrane helix</keyword>
<keyword evidence="2" id="KW-0808">Transferase</keyword>
<dbReference type="eggNOG" id="ENOG502QUB7">
    <property type="taxonomic scope" value="Eukaryota"/>
</dbReference>
<dbReference type="FunFam" id="1.10.10.10:FF:000213">
    <property type="entry name" value="Coniferyl alcohol 9-O-methyltransferase"/>
    <property type="match status" value="1"/>
</dbReference>
<evidence type="ECO:0000256" key="3">
    <source>
        <dbReference type="ARBA" id="ARBA00022691"/>
    </source>
</evidence>
<dbReference type="InterPro" id="IPR006747">
    <property type="entry name" value="DUF599"/>
</dbReference>
<evidence type="ECO:0000256" key="2">
    <source>
        <dbReference type="ARBA" id="ARBA00022679"/>
    </source>
</evidence>
<keyword evidence="1" id="KW-0489">Methyltransferase</keyword>
<dbReference type="InterPro" id="IPR029063">
    <property type="entry name" value="SAM-dependent_MTases_sf"/>
</dbReference>
<dbReference type="STRING" id="3760.A0A251PG55"/>
<protein>
    <recommendedName>
        <fullName evidence="9">O-methyltransferase domain-containing protein</fullName>
    </recommendedName>
</protein>
<dbReference type="InterPro" id="IPR036390">
    <property type="entry name" value="WH_DNA-bd_sf"/>
</dbReference>
<dbReference type="Gene3D" id="3.40.50.150">
    <property type="entry name" value="Vaccinia Virus protein VP39"/>
    <property type="match status" value="1"/>
</dbReference>
<dbReference type="AlphaFoldDB" id="A0A251PG55"/>